<accession>W3WJD6</accession>
<protein>
    <submittedName>
        <fullName evidence="1">Uncharacterized protein</fullName>
    </submittedName>
</protein>
<reference evidence="2" key="1">
    <citation type="journal article" date="2015" name="BMC Genomics">
        <title>Genomic and transcriptomic analysis of the endophytic fungus Pestalotiopsis fici reveals its lifestyle and high potential for synthesis of natural products.</title>
        <authorList>
            <person name="Wang X."/>
            <person name="Zhang X."/>
            <person name="Liu L."/>
            <person name="Xiang M."/>
            <person name="Wang W."/>
            <person name="Sun X."/>
            <person name="Che Y."/>
            <person name="Guo L."/>
            <person name="Liu G."/>
            <person name="Guo L."/>
            <person name="Wang C."/>
            <person name="Yin W.B."/>
            <person name="Stadler M."/>
            <person name="Zhang X."/>
            <person name="Liu X."/>
        </authorList>
    </citation>
    <scope>NUCLEOTIDE SEQUENCE [LARGE SCALE GENOMIC DNA]</scope>
    <source>
        <strain evidence="2">W106-1 / CGMCC3.15140</strain>
    </source>
</reference>
<organism evidence="1 2">
    <name type="scientific">Pestalotiopsis fici (strain W106-1 / CGMCC3.15140)</name>
    <dbReference type="NCBI Taxonomy" id="1229662"/>
    <lineage>
        <taxon>Eukaryota</taxon>
        <taxon>Fungi</taxon>
        <taxon>Dikarya</taxon>
        <taxon>Ascomycota</taxon>
        <taxon>Pezizomycotina</taxon>
        <taxon>Sordariomycetes</taxon>
        <taxon>Xylariomycetidae</taxon>
        <taxon>Amphisphaeriales</taxon>
        <taxon>Sporocadaceae</taxon>
        <taxon>Pestalotiopsis</taxon>
    </lineage>
</organism>
<dbReference type="KEGG" id="pfy:PFICI_13859"/>
<evidence type="ECO:0000313" key="2">
    <source>
        <dbReference type="Proteomes" id="UP000030651"/>
    </source>
</evidence>
<keyword evidence="2" id="KW-1185">Reference proteome</keyword>
<name>W3WJD6_PESFW</name>
<sequence>MITNTALRINAGNLSQQRQAKPNASENHGQVVLVAASGELIADITIDGWYETQNDHGPPLKLAVASVPSRQDQQANGNVACPREAHERIREQLGLGCCGSGKFDLGEELLRPQQALYTN</sequence>
<dbReference type="InParanoid" id="W3WJD6"/>
<dbReference type="AlphaFoldDB" id="W3WJD6"/>
<dbReference type="RefSeq" id="XP_007840631.1">
    <property type="nucleotide sequence ID" value="XM_007842440.1"/>
</dbReference>
<gene>
    <name evidence="1" type="ORF">PFICI_13859</name>
</gene>
<dbReference type="GeneID" id="19278872"/>
<dbReference type="EMBL" id="KI912120">
    <property type="protein sequence ID" value="ETS73993.1"/>
    <property type="molecule type" value="Genomic_DNA"/>
</dbReference>
<proteinExistence type="predicted"/>
<dbReference type="HOGENOM" id="CLU_2062298_0_0_1"/>
<evidence type="ECO:0000313" key="1">
    <source>
        <dbReference type="EMBL" id="ETS73993.1"/>
    </source>
</evidence>
<dbReference type="Proteomes" id="UP000030651">
    <property type="component" value="Unassembled WGS sequence"/>
</dbReference>